<sequence length="635" mass="69946">MATSIAFSILIRPVLAQAPVNDVISWPPGLLLLATVLYSALGQTPDQLWNIEPAIGLFLWSGLPLMSIEGMQRVEWVAKTCTFVAGIKTSYGASNFWIRGQDIQQKTRDSALQVTLEVVKPVIYLPLLPTSDAIVHSLWTVTDAGLLVSTSPSFLPPSSKPIHLLKQQTTVVRPSAWDFLLFSAIHYHVFWERTVQIMGKNGVIFSTEGTGKGHIFDVESEESAIPVVAAQFVRRPHLQTSLRNISQMANGTYCLSLDTLDLNGPCSSVDFHSYCKESMKIKASLNELASAYYHVVKYLKENMPAEQNVVAEAQVGQSLWIGILGGSILDIGRITFQNLEGRFGCQMSVDDAYLARVKEVLTILKPYANTYDFVNFIAKSGGTTRVVAIPFLIVGLLGQILVCYFLSVGTSAGVWTSVALANALFSGKLLDWHSVFNGRTERTDEPGMKLYNGHGVKEPIVVATLHPTAPRQGPFRQGFLLNAFGLISAILGSIFQTQTRSSLGFSPHQPTPPWVVYTSVSLCGLTSFLLLVPIIIQRRQEKIWSDDSEVAFRWSFYSTLPFAFIISGLGAYFQAKHMTHLWPLLDALVWFSGIPFGMLENGRMTAVDDQIMQMILVNRWMMGAVASAVGSNGIK</sequence>
<proteinExistence type="predicted"/>
<keyword evidence="1" id="KW-0472">Membrane</keyword>
<feature type="chain" id="PRO_5022814137" evidence="2">
    <location>
        <begin position="17"/>
        <end position="635"/>
    </location>
</feature>
<feature type="transmembrane region" description="Helical" evidence="1">
    <location>
        <begin position="386"/>
        <end position="407"/>
    </location>
</feature>
<feature type="transmembrane region" description="Helical" evidence="1">
    <location>
        <begin position="479"/>
        <end position="495"/>
    </location>
</feature>
<accession>A0A5C3LMU9</accession>
<dbReference type="OrthoDB" id="3020985at2759"/>
<dbReference type="EMBL" id="ML213651">
    <property type="protein sequence ID" value="TFK33286.1"/>
    <property type="molecule type" value="Genomic_DNA"/>
</dbReference>
<feature type="signal peptide" evidence="2">
    <location>
        <begin position="1"/>
        <end position="16"/>
    </location>
</feature>
<organism evidence="3 4">
    <name type="scientific">Crucibulum laeve</name>
    <dbReference type="NCBI Taxonomy" id="68775"/>
    <lineage>
        <taxon>Eukaryota</taxon>
        <taxon>Fungi</taxon>
        <taxon>Dikarya</taxon>
        <taxon>Basidiomycota</taxon>
        <taxon>Agaricomycotina</taxon>
        <taxon>Agaricomycetes</taxon>
        <taxon>Agaricomycetidae</taxon>
        <taxon>Agaricales</taxon>
        <taxon>Agaricineae</taxon>
        <taxon>Nidulariaceae</taxon>
        <taxon>Crucibulum</taxon>
    </lineage>
</organism>
<name>A0A5C3LMU9_9AGAR</name>
<evidence type="ECO:0000313" key="4">
    <source>
        <dbReference type="Proteomes" id="UP000308652"/>
    </source>
</evidence>
<evidence type="ECO:0000256" key="1">
    <source>
        <dbReference type="SAM" id="Phobius"/>
    </source>
</evidence>
<reference evidence="3 4" key="1">
    <citation type="journal article" date="2019" name="Nat. Ecol. Evol.">
        <title>Megaphylogeny resolves global patterns of mushroom evolution.</title>
        <authorList>
            <person name="Varga T."/>
            <person name="Krizsan K."/>
            <person name="Foldi C."/>
            <person name="Dima B."/>
            <person name="Sanchez-Garcia M."/>
            <person name="Sanchez-Ramirez S."/>
            <person name="Szollosi G.J."/>
            <person name="Szarkandi J.G."/>
            <person name="Papp V."/>
            <person name="Albert L."/>
            <person name="Andreopoulos W."/>
            <person name="Angelini C."/>
            <person name="Antonin V."/>
            <person name="Barry K.W."/>
            <person name="Bougher N.L."/>
            <person name="Buchanan P."/>
            <person name="Buyck B."/>
            <person name="Bense V."/>
            <person name="Catcheside P."/>
            <person name="Chovatia M."/>
            <person name="Cooper J."/>
            <person name="Damon W."/>
            <person name="Desjardin D."/>
            <person name="Finy P."/>
            <person name="Geml J."/>
            <person name="Haridas S."/>
            <person name="Hughes K."/>
            <person name="Justo A."/>
            <person name="Karasinski D."/>
            <person name="Kautmanova I."/>
            <person name="Kiss B."/>
            <person name="Kocsube S."/>
            <person name="Kotiranta H."/>
            <person name="LaButti K.M."/>
            <person name="Lechner B.E."/>
            <person name="Liimatainen K."/>
            <person name="Lipzen A."/>
            <person name="Lukacs Z."/>
            <person name="Mihaltcheva S."/>
            <person name="Morgado L.N."/>
            <person name="Niskanen T."/>
            <person name="Noordeloos M.E."/>
            <person name="Ohm R.A."/>
            <person name="Ortiz-Santana B."/>
            <person name="Ovrebo C."/>
            <person name="Racz N."/>
            <person name="Riley R."/>
            <person name="Savchenko A."/>
            <person name="Shiryaev A."/>
            <person name="Soop K."/>
            <person name="Spirin V."/>
            <person name="Szebenyi C."/>
            <person name="Tomsovsky M."/>
            <person name="Tulloss R.E."/>
            <person name="Uehling J."/>
            <person name="Grigoriev I.V."/>
            <person name="Vagvolgyi C."/>
            <person name="Papp T."/>
            <person name="Martin F.M."/>
            <person name="Miettinen O."/>
            <person name="Hibbett D.S."/>
            <person name="Nagy L.G."/>
        </authorList>
    </citation>
    <scope>NUCLEOTIDE SEQUENCE [LARGE SCALE GENOMIC DNA]</scope>
    <source>
        <strain evidence="3 4">CBS 166.37</strain>
    </source>
</reference>
<dbReference type="AlphaFoldDB" id="A0A5C3LMU9"/>
<keyword evidence="2" id="KW-0732">Signal</keyword>
<feature type="transmembrane region" description="Helical" evidence="1">
    <location>
        <begin position="515"/>
        <end position="536"/>
    </location>
</feature>
<keyword evidence="1" id="KW-1133">Transmembrane helix</keyword>
<feature type="transmembrane region" description="Helical" evidence="1">
    <location>
        <begin position="556"/>
        <end position="575"/>
    </location>
</feature>
<gene>
    <name evidence="3" type="ORF">BDQ12DRAFT_658161</name>
</gene>
<feature type="transmembrane region" description="Helical" evidence="1">
    <location>
        <begin position="581"/>
        <end position="599"/>
    </location>
</feature>
<dbReference type="Proteomes" id="UP000308652">
    <property type="component" value="Unassembled WGS sequence"/>
</dbReference>
<protein>
    <submittedName>
        <fullName evidence="3">Uncharacterized protein</fullName>
    </submittedName>
</protein>
<evidence type="ECO:0000313" key="3">
    <source>
        <dbReference type="EMBL" id="TFK33286.1"/>
    </source>
</evidence>
<keyword evidence="1" id="KW-0812">Transmembrane</keyword>
<evidence type="ECO:0000256" key="2">
    <source>
        <dbReference type="SAM" id="SignalP"/>
    </source>
</evidence>
<keyword evidence="4" id="KW-1185">Reference proteome</keyword>